<dbReference type="Pfam" id="PF10318">
    <property type="entry name" value="7TM_GPCR_Srh"/>
    <property type="match status" value="1"/>
</dbReference>
<keyword evidence="1" id="KW-1133">Transmembrane helix</keyword>
<dbReference type="InterPro" id="IPR019422">
    <property type="entry name" value="7TM_GPCR_serpentine_rcpt_Srh"/>
</dbReference>
<gene>
    <name evidence="2" type="primary">Cnig_chr_V.g16914</name>
    <name evidence="2" type="ORF">B9Z55_016914</name>
</gene>
<dbReference type="InterPro" id="IPR053220">
    <property type="entry name" value="Nematode_rcpt-like_serp_H"/>
</dbReference>
<comment type="caution">
    <text evidence="2">The sequence shown here is derived from an EMBL/GenBank/DDBJ whole genome shotgun (WGS) entry which is preliminary data.</text>
</comment>
<evidence type="ECO:0000313" key="3">
    <source>
        <dbReference type="Proteomes" id="UP000230233"/>
    </source>
</evidence>
<dbReference type="PANTHER" id="PTHR22941">
    <property type="entry name" value="SERPENTINE RECEPTOR"/>
    <property type="match status" value="1"/>
</dbReference>
<protein>
    <recommendedName>
        <fullName evidence="4">G-protein coupled receptors family 1 profile domain-containing protein</fullName>
    </recommendedName>
</protein>
<keyword evidence="1" id="KW-0472">Membrane</keyword>
<dbReference type="AlphaFoldDB" id="A0A2G5T6T0"/>
<dbReference type="EMBL" id="PDUG01000005">
    <property type="protein sequence ID" value="PIC23105.1"/>
    <property type="molecule type" value="Genomic_DNA"/>
</dbReference>
<accession>A0A2G5T6T0</accession>
<dbReference type="Proteomes" id="UP000230233">
    <property type="component" value="Chromosome V"/>
</dbReference>
<organism evidence="2 3">
    <name type="scientific">Caenorhabditis nigoni</name>
    <dbReference type="NCBI Taxonomy" id="1611254"/>
    <lineage>
        <taxon>Eukaryota</taxon>
        <taxon>Metazoa</taxon>
        <taxon>Ecdysozoa</taxon>
        <taxon>Nematoda</taxon>
        <taxon>Chromadorea</taxon>
        <taxon>Rhabditida</taxon>
        <taxon>Rhabditina</taxon>
        <taxon>Rhabditomorpha</taxon>
        <taxon>Rhabditoidea</taxon>
        <taxon>Rhabditidae</taxon>
        <taxon>Peloderinae</taxon>
        <taxon>Caenorhabditis</taxon>
    </lineage>
</organism>
<sequence>MEKQNKCSGRTEAMQRRLIIALFIQTAIPISLILAPVVYILVTAELNYYNQSLTNFIFLVVSMHGTVSALVMIFIHKPYRDATWNLFRWFSKR</sequence>
<keyword evidence="3" id="KW-1185">Reference proteome</keyword>
<dbReference type="PANTHER" id="PTHR22941:SF163">
    <property type="entry name" value="SERPENTINE RECEPTOR, CLASS H"/>
    <property type="match status" value="1"/>
</dbReference>
<evidence type="ECO:0000256" key="1">
    <source>
        <dbReference type="SAM" id="Phobius"/>
    </source>
</evidence>
<proteinExistence type="predicted"/>
<reference evidence="3" key="1">
    <citation type="submission" date="2017-10" db="EMBL/GenBank/DDBJ databases">
        <title>Rapid genome shrinkage in a self-fertile nematode reveals novel sperm competition proteins.</title>
        <authorList>
            <person name="Yin D."/>
            <person name="Schwarz E.M."/>
            <person name="Thomas C.G."/>
            <person name="Felde R.L."/>
            <person name="Korf I.F."/>
            <person name="Cutter A.D."/>
            <person name="Schartner C.M."/>
            <person name="Ralston E.J."/>
            <person name="Meyer B.J."/>
            <person name="Haag E.S."/>
        </authorList>
    </citation>
    <scope>NUCLEOTIDE SEQUENCE [LARGE SCALE GENOMIC DNA]</scope>
    <source>
        <strain evidence="3">JU1422</strain>
    </source>
</reference>
<feature type="transmembrane region" description="Helical" evidence="1">
    <location>
        <begin position="53"/>
        <end position="75"/>
    </location>
</feature>
<name>A0A2G5T6T0_9PELO</name>
<dbReference type="OrthoDB" id="5877491at2759"/>
<evidence type="ECO:0008006" key="4">
    <source>
        <dbReference type="Google" id="ProtNLM"/>
    </source>
</evidence>
<keyword evidence="1" id="KW-0812">Transmembrane</keyword>
<dbReference type="SUPFAM" id="SSF81321">
    <property type="entry name" value="Family A G protein-coupled receptor-like"/>
    <property type="match status" value="1"/>
</dbReference>
<evidence type="ECO:0000313" key="2">
    <source>
        <dbReference type="EMBL" id="PIC23105.1"/>
    </source>
</evidence>
<feature type="transmembrane region" description="Helical" evidence="1">
    <location>
        <begin position="20"/>
        <end position="41"/>
    </location>
</feature>